<reference evidence="1 2" key="1">
    <citation type="journal article" date="2010" name="Nature">
        <title>Genome sequence of the palaeopolyploid soybean.</title>
        <authorList>
            <person name="Schmutz J."/>
            <person name="Cannon S.B."/>
            <person name="Schlueter J."/>
            <person name="Ma J."/>
            <person name="Mitros T."/>
            <person name="Nelson W."/>
            <person name="Hyten D.L."/>
            <person name="Song Q."/>
            <person name="Thelen J.J."/>
            <person name="Cheng J."/>
            <person name="Xu D."/>
            <person name="Hellsten U."/>
            <person name="May G.D."/>
            <person name="Yu Y."/>
            <person name="Sakurai T."/>
            <person name="Umezawa T."/>
            <person name="Bhattacharyya M.K."/>
            <person name="Sandhu D."/>
            <person name="Valliyodan B."/>
            <person name="Lindquist E."/>
            <person name="Peto M."/>
            <person name="Grant D."/>
            <person name="Shu S."/>
            <person name="Goodstein D."/>
            <person name="Barry K."/>
            <person name="Futrell-Griggs M."/>
            <person name="Abernathy B."/>
            <person name="Du J."/>
            <person name="Tian Z."/>
            <person name="Zhu L."/>
            <person name="Gill N."/>
            <person name="Joshi T."/>
            <person name="Libault M."/>
            <person name="Sethuraman A."/>
            <person name="Zhang X.-C."/>
            <person name="Shinozaki K."/>
            <person name="Nguyen H.T."/>
            <person name="Wing R.A."/>
            <person name="Cregan P."/>
            <person name="Specht J."/>
            <person name="Grimwood J."/>
            <person name="Rokhsar D."/>
            <person name="Stacey G."/>
            <person name="Shoemaker R.C."/>
            <person name="Jackson S.A."/>
        </authorList>
    </citation>
    <scope>NUCLEOTIDE SEQUENCE</scope>
    <source>
        <strain evidence="2">cv. Williams 82</strain>
        <tissue evidence="1">Callus</tissue>
    </source>
</reference>
<organism evidence="1">
    <name type="scientific">Glycine max</name>
    <name type="common">Soybean</name>
    <name type="synonym">Glycine hispida</name>
    <dbReference type="NCBI Taxonomy" id="3847"/>
    <lineage>
        <taxon>Eukaryota</taxon>
        <taxon>Viridiplantae</taxon>
        <taxon>Streptophyta</taxon>
        <taxon>Embryophyta</taxon>
        <taxon>Tracheophyta</taxon>
        <taxon>Spermatophyta</taxon>
        <taxon>Magnoliopsida</taxon>
        <taxon>eudicotyledons</taxon>
        <taxon>Gunneridae</taxon>
        <taxon>Pentapetalae</taxon>
        <taxon>rosids</taxon>
        <taxon>fabids</taxon>
        <taxon>Fabales</taxon>
        <taxon>Fabaceae</taxon>
        <taxon>Papilionoideae</taxon>
        <taxon>50 kb inversion clade</taxon>
        <taxon>NPAAA clade</taxon>
        <taxon>indigoferoid/millettioid clade</taxon>
        <taxon>Phaseoleae</taxon>
        <taxon>Glycine</taxon>
        <taxon>Glycine subgen. Soja</taxon>
    </lineage>
</organism>
<reference evidence="2" key="2">
    <citation type="submission" date="2018-02" db="UniProtKB">
        <authorList>
            <consortium name="EnsemblPlants"/>
        </authorList>
    </citation>
    <scope>IDENTIFICATION</scope>
    <source>
        <strain evidence="2">Williams 82</strain>
    </source>
</reference>
<reference evidence="1" key="3">
    <citation type="submission" date="2018-07" db="EMBL/GenBank/DDBJ databases">
        <title>WGS assembly of Glycine max.</title>
        <authorList>
            <person name="Schmutz J."/>
            <person name="Cannon S."/>
            <person name="Schlueter J."/>
            <person name="Ma J."/>
            <person name="Mitros T."/>
            <person name="Nelson W."/>
            <person name="Hyten D."/>
            <person name="Song Q."/>
            <person name="Thelen J."/>
            <person name="Cheng J."/>
            <person name="Xu D."/>
            <person name="Hellsten U."/>
            <person name="May G."/>
            <person name="Yu Y."/>
            <person name="Sakurai T."/>
            <person name="Umezawa T."/>
            <person name="Bhattacharyya M."/>
            <person name="Sandhu D."/>
            <person name="Valliyodan B."/>
            <person name="Lindquist E."/>
            <person name="Peto M."/>
            <person name="Grant D."/>
            <person name="Shu S."/>
            <person name="Goodstein D."/>
            <person name="Barry K."/>
            <person name="Futrell-Griggs M."/>
            <person name="Abernathy B."/>
            <person name="Du J."/>
            <person name="Tian Z."/>
            <person name="Zhu L."/>
            <person name="Gill N."/>
            <person name="Joshi T."/>
            <person name="Libault M."/>
            <person name="Sethuraman A."/>
            <person name="Zhang X."/>
            <person name="Shinozaki K."/>
            <person name="Nguyen H."/>
            <person name="Wing R."/>
            <person name="Cregan P."/>
            <person name="Specht J."/>
            <person name="Grimwood J."/>
            <person name="Rokhsar D."/>
            <person name="Stacey G."/>
            <person name="Shoemaker R."/>
            <person name="Jackson S."/>
        </authorList>
    </citation>
    <scope>NUCLEOTIDE SEQUENCE</scope>
    <source>
        <tissue evidence="1">Callus</tissue>
    </source>
</reference>
<keyword evidence="3" id="KW-1185">Reference proteome</keyword>
<dbReference type="Gramene" id="KRG93665">
    <property type="protein sequence ID" value="KRG93665"/>
    <property type="gene ID" value="GLYMA_19G031900"/>
</dbReference>
<proteinExistence type="predicted"/>
<dbReference type="EnsemblPlants" id="KRG93665">
    <property type="protein sequence ID" value="KRG93665"/>
    <property type="gene ID" value="GLYMA_19G031900"/>
</dbReference>
<gene>
    <name evidence="1" type="ORF">GLYMA_19G031900</name>
</gene>
<dbReference type="AlphaFoldDB" id="A0A0R0ESB2"/>
<protein>
    <submittedName>
        <fullName evidence="1 2">Uncharacterized protein</fullName>
    </submittedName>
</protein>
<accession>A0A0R0ESB2</accession>
<evidence type="ECO:0000313" key="2">
    <source>
        <dbReference type="EnsemblPlants" id="KRG93665"/>
    </source>
</evidence>
<evidence type="ECO:0000313" key="1">
    <source>
        <dbReference type="EMBL" id="KRG93665.1"/>
    </source>
</evidence>
<dbReference type="EMBL" id="CM000852">
    <property type="protein sequence ID" value="KRG93665.1"/>
    <property type="molecule type" value="Genomic_DNA"/>
</dbReference>
<dbReference type="InParanoid" id="A0A0R0ESB2"/>
<name>A0A0R0ESB2_SOYBN</name>
<dbReference type="Proteomes" id="UP000008827">
    <property type="component" value="Chromosome 19"/>
</dbReference>
<evidence type="ECO:0000313" key="3">
    <source>
        <dbReference type="Proteomes" id="UP000008827"/>
    </source>
</evidence>
<sequence>MTQRLSLTLATFHCRTSWQFEHIVDHHNLSTSHIIVAHCCSLSTSQIVALSIVTHHRSLSIISDRHNENVVHHCRRSLSFTSLNSELLHFSVQASTNYSLSPIFTTLVFINLLK</sequence>